<proteinExistence type="predicted"/>
<organism evidence="1 3">
    <name type="scientific">Araneus ventricosus</name>
    <name type="common">Orbweaver spider</name>
    <name type="synonym">Epeira ventricosa</name>
    <dbReference type="NCBI Taxonomy" id="182803"/>
    <lineage>
        <taxon>Eukaryota</taxon>
        <taxon>Metazoa</taxon>
        <taxon>Ecdysozoa</taxon>
        <taxon>Arthropoda</taxon>
        <taxon>Chelicerata</taxon>
        <taxon>Arachnida</taxon>
        <taxon>Araneae</taxon>
        <taxon>Araneomorphae</taxon>
        <taxon>Entelegynae</taxon>
        <taxon>Araneoidea</taxon>
        <taxon>Araneidae</taxon>
        <taxon>Araneus</taxon>
    </lineage>
</organism>
<gene>
    <name evidence="2" type="ORF">AVEN_180479_1</name>
    <name evidence="1" type="ORF">AVEN_213903_1</name>
</gene>
<dbReference type="AlphaFoldDB" id="A0A4Y2NKK0"/>
<dbReference type="EMBL" id="BGPR01128353">
    <property type="protein sequence ID" value="GBN39442.1"/>
    <property type="molecule type" value="Genomic_DNA"/>
</dbReference>
<evidence type="ECO:0000313" key="3">
    <source>
        <dbReference type="Proteomes" id="UP000499080"/>
    </source>
</evidence>
<accession>A0A4Y2NKK0</accession>
<evidence type="ECO:0000313" key="1">
    <source>
        <dbReference type="EMBL" id="GBN39442.1"/>
    </source>
</evidence>
<sequence>MQRVKPTFSFPLINSEFNSPTTGLLSEFFVREKSYMGRDQRNNLVVDIPECDGLTGNLTPGGTYEPTSYHDGAPKTWTSKDLFFSVSPNYTDI</sequence>
<name>A0A4Y2NKK0_ARAVE</name>
<comment type="caution">
    <text evidence="1">The sequence shown here is derived from an EMBL/GenBank/DDBJ whole genome shotgun (WGS) entry which is preliminary data.</text>
</comment>
<keyword evidence="3" id="KW-1185">Reference proteome</keyword>
<protein>
    <submittedName>
        <fullName evidence="1">Uncharacterized protein</fullName>
    </submittedName>
</protein>
<evidence type="ECO:0000313" key="2">
    <source>
        <dbReference type="EMBL" id="GBN40500.1"/>
    </source>
</evidence>
<dbReference type="Proteomes" id="UP000499080">
    <property type="component" value="Unassembled WGS sequence"/>
</dbReference>
<dbReference type="EMBL" id="BGPR01128793">
    <property type="protein sequence ID" value="GBN40500.1"/>
    <property type="molecule type" value="Genomic_DNA"/>
</dbReference>
<reference evidence="1 3" key="1">
    <citation type="journal article" date="2019" name="Sci. Rep.">
        <title>Orb-weaving spider Araneus ventricosus genome elucidates the spidroin gene catalogue.</title>
        <authorList>
            <person name="Kono N."/>
            <person name="Nakamura H."/>
            <person name="Ohtoshi R."/>
            <person name="Moran D.A.P."/>
            <person name="Shinohara A."/>
            <person name="Yoshida Y."/>
            <person name="Fujiwara M."/>
            <person name="Mori M."/>
            <person name="Tomita M."/>
            <person name="Arakawa K."/>
        </authorList>
    </citation>
    <scope>NUCLEOTIDE SEQUENCE [LARGE SCALE GENOMIC DNA]</scope>
</reference>